<organism evidence="18">
    <name type="scientific">Clastoptera arizonana</name>
    <name type="common">Arizona spittle bug</name>
    <dbReference type="NCBI Taxonomy" id="38151"/>
    <lineage>
        <taxon>Eukaryota</taxon>
        <taxon>Metazoa</taxon>
        <taxon>Ecdysozoa</taxon>
        <taxon>Arthropoda</taxon>
        <taxon>Hexapoda</taxon>
        <taxon>Insecta</taxon>
        <taxon>Pterygota</taxon>
        <taxon>Neoptera</taxon>
        <taxon>Paraneoptera</taxon>
        <taxon>Hemiptera</taxon>
        <taxon>Auchenorrhyncha</taxon>
        <taxon>Cercopoidea</taxon>
        <taxon>Clastopteridae</taxon>
        <taxon>Clastoptera</taxon>
    </lineage>
</organism>
<evidence type="ECO:0000256" key="4">
    <source>
        <dbReference type="ARBA" id="ARBA00022555"/>
    </source>
</evidence>
<evidence type="ECO:0000256" key="15">
    <source>
        <dbReference type="HAMAP-Rule" id="MF_03133"/>
    </source>
</evidence>
<evidence type="ECO:0000313" key="18">
    <source>
        <dbReference type="EMBL" id="JAS19690.1"/>
    </source>
</evidence>
<feature type="coiled-coil region" evidence="16">
    <location>
        <begin position="835"/>
        <end position="862"/>
    </location>
</feature>
<evidence type="ECO:0000256" key="3">
    <source>
        <dbReference type="ARBA" id="ARBA00017959"/>
    </source>
</evidence>
<feature type="binding site" evidence="15">
    <location>
        <position position="667"/>
    </location>
    <ligand>
        <name>Zn(2+)</name>
        <dbReference type="ChEBI" id="CHEBI:29105"/>
    </ligand>
</feature>
<dbReference type="InterPro" id="IPR012947">
    <property type="entry name" value="tRNA_SAD"/>
</dbReference>
<proteinExistence type="inferred from homology"/>
<keyword evidence="9 15" id="KW-0067">ATP-binding</keyword>
<feature type="binding site" evidence="15">
    <location>
        <position position="663"/>
    </location>
    <ligand>
        <name>Zn(2+)</name>
        <dbReference type="ChEBI" id="CHEBI:29105"/>
    </ligand>
</feature>
<keyword evidence="12 15" id="KW-0030">Aminoacyl-tRNA synthetase</keyword>
<keyword evidence="11 15" id="KW-0648">Protein biosynthesis</keyword>
<dbReference type="GO" id="GO:0008270">
    <property type="term" value="F:zinc ion binding"/>
    <property type="evidence" value="ECO:0007669"/>
    <property type="project" value="UniProtKB-UniRule"/>
</dbReference>
<gene>
    <name evidence="18" type="ORF">g.11427</name>
</gene>
<evidence type="ECO:0000256" key="11">
    <source>
        <dbReference type="ARBA" id="ARBA00022917"/>
    </source>
</evidence>
<evidence type="ECO:0000256" key="12">
    <source>
        <dbReference type="ARBA" id="ARBA00023146"/>
    </source>
</evidence>
<evidence type="ECO:0000256" key="6">
    <source>
        <dbReference type="ARBA" id="ARBA00022723"/>
    </source>
</evidence>
<evidence type="ECO:0000256" key="2">
    <source>
        <dbReference type="ARBA" id="ARBA00013168"/>
    </source>
</evidence>
<dbReference type="Pfam" id="PF01411">
    <property type="entry name" value="tRNA-synt_2c"/>
    <property type="match status" value="2"/>
</dbReference>
<evidence type="ECO:0000256" key="8">
    <source>
        <dbReference type="ARBA" id="ARBA00022833"/>
    </source>
</evidence>
<dbReference type="Gene3D" id="2.40.30.130">
    <property type="match status" value="1"/>
</dbReference>
<dbReference type="SMART" id="SM00863">
    <property type="entry name" value="tRNA_SAD"/>
    <property type="match status" value="1"/>
</dbReference>
<dbReference type="InterPro" id="IPR050058">
    <property type="entry name" value="Ala-tRNA_ligase"/>
</dbReference>
<dbReference type="NCBIfam" id="TIGR00344">
    <property type="entry name" value="alaS"/>
    <property type="match status" value="1"/>
</dbReference>
<comment type="domain">
    <text evidence="15">Consists of three domains; the N-terminal catalytic domain, the editing domain and the C-terminal C-Ala domain. The editing domain removes incorrectly charged amino acids, while the C-Ala domain, along with tRNA(Ala), serves as a bridge to cooperatively bring together the editing and aminoacylation centers thus stimulating deacylation of misacylated tRNAs.</text>
</comment>
<evidence type="ECO:0000256" key="10">
    <source>
        <dbReference type="ARBA" id="ARBA00022884"/>
    </source>
</evidence>
<sequence>MQLINGKKFNILQLKLRGLKSVVLIANLSSNNVRKRFLDYFITENNHSFIRSSPIVPFCDKSVAFVNAGMNQFKGIFLGDLKRPCAKAANSQKCIRVGGKHNDLNVVGHDSYHHTFFEMLGNWSFGDYFKSTACELAWRLLTTPPFSLDPNRLYVTYFSGDEKLGLPPDIETKEIWKSIGVDPNHILQFGVKDNFWEMGPTGPCGPCTEIHYDHIGGMSGCDRVNKGFSDLTELWNIVFIQFNRNEDQSLSILPNHHVDTGMGFERLVALLQKKQSNYDTDLFTPLFNVISKTGKIRPYQGNFGNTDVEGIDTAYRILADHSRMLTIALADNMFPDNNHKLRRVLRKALLVSEQNFKMKKGAEMVKAVSNQVAEILSPTYPEIGNNLKKVHFMIDYENDLLKDLKESTVKEWQKLCKQDPRLLELTGYEAPGLPSGYKEILSNIDKESTVLSGELGFHLYDTYGLNTDIIEDLSDALGLEFDKKDFEVYLSKVKQQSKCTNGINSVQTLLKDDIKKLTQTLQITDDSFKYDYNREVKDKHKIYSMSQLDSTIKAVIFNGRLVDDTMVKIKPGDQIGIITNRTCFYSEAGGQESDIGTIVVLGTKAEQMFSVNITGVANFSGYIVHYGVVSSGGQSLQEYEIEIGNKAYLSVDTNHRVNNMRNHTATHLLNSALRKIFTVTCQKASKVSNDRLELEFSVFGETFSNTGISKIEDSIRQTIQSKVPVMRSTVSVTELLGMPDVNLLPGEVYPQDQIHLIQIVGKDLVSKEACCGTHVKNTEDIEEICLTNICSQGPGTKLVQAVTGQHAINALTRGAQESESISAMFEGIIKLMDKEALHGKQLEDLNEKIKIAEKNISGMNNIPYIIKCDLLQKIDEMTKKVKEVARSCLRKSMESEIREQLLSRESTPYLVHFLKCYSPLDSIPLQKATRLCPDIPVVIFALSEGQIKARCCVPEKWAKPGTTAADWMTPVLSFVGGSGGAPRGQDPRLVFNITSPKMQQDKLESVKEILVKTANKAAFELFRRK</sequence>
<comment type="function">
    <text evidence="15">Catalyzes the attachment of alanine to tRNA(Ala) in a two-step reaction: alanine is first activated by ATP to form Ala-AMP and then transferred to the acceptor end of tRNA(Ala). Also edits incorrectly charged tRNA(Ala) via its editing domain.</text>
</comment>
<dbReference type="SUPFAM" id="SSF55186">
    <property type="entry name" value="ThrRS/AlaRS common domain"/>
    <property type="match status" value="1"/>
</dbReference>
<keyword evidence="7 15" id="KW-0547">Nucleotide-binding</keyword>
<dbReference type="InterPro" id="IPR023033">
    <property type="entry name" value="Ala_tRNA_ligase_euk/bac"/>
</dbReference>
<keyword evidence="8 15" id="KW-0862">Zinc</keyword>
<comment type="catalytic activity">
    <reaction evidence="14 15">
        <text>tRNA(Ala) + L-alanine + ATP = L-alanyl-tRNA(Ala) + AMP + diphosphate</text>
        <dbReference type="Rhea" id="RHEA:12540"/>
        <dbReference type="Rhea" id="RHEA-COMP:9657"/>
        <dbReference type="Rhea" id="RHEA-COMP:9923"/>
        <dbReference type="ChEBI" id="CHEBI:30616"/>
        <dbReference type="ChEBI" id="CHEBI:33019"/>
        <dbReference type="ChEBI" id="CHEBI:57972"/>
        <dbReference type="ChEBI" id="CHEBI:78442"/>
        <dbReference type="ChEBI" id="CHEBI:78497"/>
        <dbReference type="ChEBI" id="CHEBI:456215"/>
        <dbReference type="EC" id="6.1.1.7"/>
    </reaction>
</comment>
<dbReference type="GO" id="GO:0004813">
    <property type="term" value="F:alanine-tRNA ligase activity"/>
    <property type="evidence" value="ECO:0007669"/>
    <property type="project" value="UniProtKB-UniRule"/>
</dbReference>
<dbReference type="FunFam" id="3.30.980.10:FF:000004">
    <property type="entry name" value="Alanine--tRNA ligase, cytoplasmic"/>
    <property type="match status" value="1"/>
</dbReference>
<evidence type="ECO:0000256" key="14">
    <source>
        <dbReference type="ARBA" id="ARBA00048300"/>
    </source>
</evidence>
<dbReference type="InterPro" id="IPR018162">
    <property type="entry name" value="Ala-tRNA-ligase_IIc_anticod-bd"/>
</dbReference>
<feature type="domain" description="Alanyl-transfer RNA synthetases family profile" evidence="17">
    <location>
        <begin position="28"/>
        <end position="813"/>
    </location>
</feature>
<keyword evidence="6 15" id="KW-0479">Metal-binding</keyword>
<dbReference type="EMBL" id="GEDC01017608">
    <property type="protein sequence ID" value="JAS19690.1"/>
    <property type="molecule type" value="Transcribed_RNA"/>
</dbReference>
<name>A0A1B6D1Y3_9HEMI</name>
<dbReference type="GO" id="GO:0006419">
    <property type="term" value="P:alanyl-tRNA aminoacylation"/>
    <property type="evidence" value="ECO:0007669"/>
    <property type="project" value="InterPro"/>
</dbReference>
<dbReference type="PANTHER" id="PTHR11777">
    <property type="entry name" value="ALANYL-TRNA SYNTHETASE"/>
    <property type="match status" value="1"/>
</dbReference>
<dbReference type="InterPro" id="IPR002318">
    <property type="entry name" value="Ala-tRNA-lgiase_IIc"/>
</dbReference>
<dbReference type="GO" id="GO:0005739">
    <property type="term" value="C:mitochondrion"/>
    <property type="evidence" value="ECO:0007669"/>
    <property type="project" value="TreeGrafter"/>
</dbReference>
<dbReference type="PRINTS" id="PR00980">
    <property type="entry name" value="TRNASYNTHALA"/>
</dbReference>
<evidence type="ECO:0000256" key="13">
    <source>
        <dbReference type="ARBA" id="ARBA00032577"/>
    </source>
</evidence>
<dbReference type="SUPFAM" id="SSF101353">
    <property type="entry name" value="Putative anticodon-binding domain of alanyl-tRNA synthetase (AlaRS)"/>
    <property type="match status" value="1"/>
</dbReference>
<comment type="subunit">
    <text evidence="15">Monomer.</text>
</comment>
<evidence type="ECO:0000256" key="1">
    <source>
        <dbReference type="ARBA" id="ARBA00008429"/>
    </source>
</evidence>
<dbReference type="InterPro" id="IPR018163">
    <property type="entry name" value="Thr/Ala-tRNA-synth_IIc_edit"/>
</dbReference>
<dbReference type="CDD" id="cd00673">
    <property type="entry name" value="AlaRS_core"/>
    <property type="match status" value="1"/>
</dbReference>
<dbReference type="InterPro" id="IPR009000">
    <property type="entry name" value="Transl_B-barrel_sf"/>
</dbReference>
<dbReference type="GO" id="GO:0002161">
    <property type="term" value="F:aminoacyl-tRNA deacylase activity"/>
    <property type="evidence" value="ECO:0007669"/>
    <property type="project" value="TreeGrafter"/>
</dbReference>
<evidence type="ECO:0000259" key="17">
    <source>
        <dbReference type="PROSITE" id="PS50860"/>
    </source>
</evidence>
<dbReference type="InterPro" id="IPR018165">
    <property type="entry name" value="Ala-tRNA-synth_IIc_core"/>
</dbReference>
<keyword evidence="5 15" id="KW-0436">Ligase</keyword>
<comment type="similarity">
    <text evidence="1">Belongs to the class-II aminoacyl-tRNA synthetase family. Alax-L subfamily.</text>
</comment>
<dbReference type="InterPro" id="IPR018164">
    <property type="entry name" value="Ala-tRNA-synth_IIc_N"/>
</dbReference>
<dbReference type="GO" id="GO:0005524">
    <property type="term" value="F:ATP binding"/>
    <property type="evidence" value="ECO:0007669"/>
    <property type="project" value="UniProtKB-UniRule"/>
</dbReference>
<dbReference type="GO" id="GO:0000049">
    <property type="term" value="F:tRNA binding"/>
    <property type="evidence" value="ECO:0007669"/>
    <property type="project" value="UniProtKB-KW"/>
</dbReference>
<dbReference type="AlphaFoldDB" id="A0A1B6D1Y3"/>
<dbReference type="SUPFAM" id="SSF50447">
    <property type="entry name" value="Translation proteins"/>
    <property type="match status" value="1"/>
</dbReference>
<comment type="cofactor">
    <cofactor evidence="15">
        <name>Zn(2+)</name>
        <dbReference type="ChEBI" id="CHEBI:29105"/>
    </cofactor>
    <text evidence="15">Binds 1 zinc ion per subunit.</text>
</comment>
<evidence type="ECO:0000256" key="9">
    <source>
        <dbReference type="ARBA" id="ARBA00022840"/>
    </source>
</evidence>
<keyword evidence="10 15" id="KW-0694">RNA-binding</keyword>
<evidence type="ECO:0000256" key="16">
    <source>
        <dbReference type="SAM" id="Coils"/>
    </source>
</evidence>
<dbReference type="PANTHER" id="PTHR11777:SF9">
    <property type="entry name" value="ALANINE--TRNA LIGASE, CYTOPLASMIC"/>
    <property type="match status" value="1"/>
</dbReference>
<evidence type="ECO:0000256" key="7">
    <source>
        <dbReference type="ARBA" id="ARBA00022741"/>
    </source>
</evidence>
<dbReference type="SUPFAM" id="SSF55681">
    <property type="entry name" value="Class II aaRS and biotin synthetases"/>
    <property type="match status" value="1"/>
</dbReference>
<dbReference type="Pfam" id="PF07973">
    <property type="entry name" value="tRNA_SAD"/>
    <property type="match status" value="1"/>
</dbReference>
<accession>A0A1B6D1Y3</accession>
<dbReference type="Gene3D" id="3.30.930.10">
    <property type="entry name" value="Bira Bifunctional Protein, Domain 2"/>
    <property type="match status" value="1"/>
</dbReference>
<feature type="binding site" evidence="15">
    <location>
        <position position="774"/>
    </location>
    <ligand>
        <name>Zn(2+)</name>
        <dbReference type="ChEBI" id="CHEBI:29105"/>
    </ligand>
</feature>
<dbReference type="HAMAP" id="MF_00036_B">
    <property type="entry name" value="Ala_tRNA_synth_B"/>
    <property type="match status" value="1"/>
</dbReference>
<dbReference type="PROSITE" id="PS50860">
    <property type="entry name" value="AA_TRNA_LIGASE_II_ALA"/>
    <property type="match status" value="1"/>
</dbReference>
<dbReference type="EC" id="6.1.1.7" evidence="2"/>
<evidence type="ECO:0000256" key="5">
    <source>
        <dbReference type="ARBA" id="ARBA00022598"/>
    </source>
</evidence>
<keyword evidence="4 15" id="KW-0820">tRNA-binding</keyword>
<feature type="binding site" evidence="15">
    <location>
        <position position="770"/>
    </location>
    <ligand>
        <name>Zn(2+)</name>
        <dbReference type="ChEBI" id="CHEBI:29105"/>
    </ligand>
</feature>
<protein>
    <recommendedName>
        <fullName evidence="3">Alanine--tRNA ligase</fullName>
        <ecNumber evidence="2">6.1.1.7</ecNumber>
    </recommendedName>
    <alternativeName>
        <fullName evidence="13">Alanyl-tRNA synthetase</fullName>
    </alternativeName>
</protein>
<dbReference type="FunFam" id="3.30.930.10:FF:000011">
    <property type="entry name" value="Alanine--tRNA ligase, cytoplasmic"/>
    <property type="match status" value="1"/>
</dbReference>
<reference evidence="18" key="1">
    <citation type="submission" date="2015-12" db="EMBL/GenBank/DDBJ databases">
        <title>De novo transcriptome assembly of four potential Pierce s Disease insect vectors from Arizona vineyards.</title>
        <authorList>
            <person name="Tassone E.E."/>
        </authorList>
    </citation>
    <scope>NUCLEOTIDE SEQUENCE</scope>
</reference>
<keyword evidence="16" id="KW-0175">Coiled coil</keyword>
<dbReference type="Gene3D" id="3.30.980.10">
    <property type="entry name" value="Threonyl-trna Synthetase, Chain A, domain 2"/>
    <property type="match status" value="1"/>
</dbReference>
<dbReference type="InterPro" id="IPR045864">
    <property type="entry name" value="aa-tRNA-synth_II/BPL/LPL"/>
</dbReference>